<reference evidence="1 2" key="1">
    <citation type="submission" date="2007-08" db="EMBL/GenBank/DDBJ databases">
        <title>Draft genome sequence of Clostridium leptum (DSM 753).</title>
        <authorList>
            <person name="Sudarsanam P."/>
            <person name="Ley R."/>
            <person name="Guruge J."/>
            <person name="Turnbaugh P.J."/>
            <person name="Mahowald M."/>
            <person name="Liep D."/>
            <person name="Gordon J."/>
        </authorList>
    </citation>
    <scope>NUCLEOTIDE SEQUENCE [LARGE SCALE GENOMIC DNA]</scope>
    <source>
        <strain evidence="1 2">DSM 753</strain>
    </source>
</reference>
<organism evidence="1 2">
    <name type="scientific">[Clostridium] leptum DSM 753</name>
    <dbReference type="NCBI Taxonomy" id="428125"/>
    <lineage>
        <taxon>Bacteria</taxon>
        <taxon>Bacillati</taxon>
        <taxon>Bacillota</taxon>
        <taxon>Clostridia</taxon>
        <taxon>Eubacteriales</taxon>
        <taxon>Oscillospiraceae</taxon>
        <taxon>Oscillospiraceae incertae sedis</taxon>
    </lineage>
</organism>
<sequence length="58" mass="6553">MGRKADGSSGGNHFDTISPDRYFPAQLRLFRLFLFTLGRFPLSPPRYDPIKRGLPSSP</sequence>
<comment type="caution">
    <text evidence="1">The sequence shown here is derived from an EMBL/GenBank/DDBJ whole genome shotgun (WGS) entry which is preliminary data.</text>
</comment>
<evidence type="ECO:0000313" key="1">
    <source>
        <dbReference type="EMBL" id="EDO59656.1"/>
    </source>
</evidence>
<protein>
    <submittedName>
        <fullName evidence="1">Uncharacterized protein</fullName>
    </submittedName>
</protein>
<evidence type="ECO:0000313" key="2">
    <source>
        <dbReference type="Proteomes" id="UP000003490"/>
    </source>
</evidence>
<dbReference type="EMBL" id="ABCB02000021">
    <property type="protein sequence ID" value="EDO59656.1"/>
    <property type="molecule type" value="Genomic_DNA"/>
</dbReference>
<name>A7VYM8_9FIRM</name>
<gene>
    <name evidence="1" type="ORF">CLOLEP_03706</name>
</gene>
<dbReference type="HOGENOM" id="CLU_2971362_0_0_9"/>
<dbReference type="Proteomes" id="UP000003490">
    <property type="component" value="Unassembled WGS sequence"/>
</dbReference>
<dbReference type="AlphaFoldDB" id="A7VYM8"/>
<accession>A7VYM8</accession>
<proteinExistence type="predicted"/>
<reference evidence="1 2" key="2">
    <citation type="submission" date="2007-08" db="EMBL/GenBank/DDBJ databases">
        <authorList>
            <person name="Fulton L."/>
            <person name="Clifton S."/>
            <person name="Fulton B."/>
            <person name="Xu J."/>
            <person name="Minx P."/>
            <person name="Pepin K.H."/>
            <person name="Johnson M."/>
            <person name="Thiruvilangam P."/>
            <person name="Bhonagiri V."/>
            <person name="Nash W.E."/>
            <person name="Wang C."/>
            <person name="Mardis E.R."/>
            <person name="Wilson R.K."/>
        </authorList>
    </citation>
    <scope>NUCLEOTIDE SEQUENCE [LARGE SCALE GENOMIC DNA]</scope>
    <source>
        <strain evidence="1 2">DSM 753</strain>
    </source>
</reference>